<protein>
    <submittedName>
        <fullName evidence="1">Uncharacterized protein</fullName>
    </submittedName>
</protein>
<comment type="caution">
    <text evidence="1">The sequence shown here is derived from an EMBL/GenBank/DDBJ whole genome shotgun (WGS) entry which is preliminary data.</text>
</comment>
<accession>A0A367FVZ8</accession>
<dbReference type="Proteomes" id="UP000253208">
    <property type="component" value="Unassembled WGS sequence"/>
</dbReference>
<name>A0A367FVZ8_9FIRM</name>
<dbReference type="RefSeq" id="WP_114002630.1">
    <property type="nucleotide sequence ID" value="NZ_PSQG01000022.1"/>
</dbReference>
<reference evidence="1 2" key="1">
    <citation type="submission" date="2018-02" db="EMBL/GenBank/DDBJ databases">
        <title>Complete genome sequencing of Faecalibacterium prausnitzii strains isolated from the human gut.</title>
        <authorList>
            <person name="Fitzgerald B.C."/>
            <person name="Shkoporov A.N."/>
            <person name="Ross P.R."/>
            <person name="Hill C."/>
        </authorList>
    </citation>
    <scope>NUCLEOTIDE SEQUENCE [LARGE SCALE GENOMIC DNA]</scope>
    <source>
        <strain evidence="1 2">APC942/31-1</strain>
    </source>
</reference>
<evidence type="ECO:0000313" key="2">
    <source>
        <dbReference type="Proteomes" id="UP000253208"/>
    </source>
</evidence>
<dbReference type="EMBL" id="PSQG01000022">
    <property type="protein sequence ID" value="RCH42448.1"/>
    <property type="molecule type" value="Genomic_DNA"/>
</dbReference>
<proteinExistence type="predicted"/>
<dbReference type="AlphaFoldDB" id="A0A367FVZ8"/>
<organism evidence="1 2">
    <name type="scientific">Blautia obeum</name>
    <dbReference type="NCBI Taxonomy" id="40520"/>
    <lineage>
        <taxon>Bacteria</taxon>
        <taxon>Bacillati</taxon>
        <taxon>Bacillota</taxon>
        <taxon>Clostridia</taxon>
        <taxon>Lachnospirales</taxon>
        <taxon>Lachnospiraceae</taxon>
        <taxon>Blautia</taxon>
    </lineage>
</organism>
<evidence type="ECO:0000313" key="1">
    <source>
        <dbReference type="EMBL" id="RCH42448.1"/>
    </source>
</evidence>
<sequence length="215" mass="25137">MILQEEFRKNGYTDILKGDVASEYGINLEDIFDLDEKPEELLGIFISEQKDDLFFLLDGDSMEINSLCDGWDNRIRVFAIINKKASVIQKLRYNIVQLIVYSGDTPDKNREGNLSISRKIIIKGDMTDRNQIIIGDDEVIELPFHMISSASFAPDEKKMERLEQLLPENEKLLTLMKRKNIKVQKKEREGIWNKSFEVQDYELIKEWLKNDNTQD</sequence>
<gene>
    <name evidence="1" type="ORF">C4886_14300</name>
</gene>